<keyword evidence="1" id="KW-0675">Receptor</keyword>
<reference evidence="1" key="1">
    <citation type="journal article" date="2019" name="Science">
        <title>Mutation of a bHLH transcription factor allowed almond domestication.</title>
        <authorList>
            <person name="Sanchez-Perez R."/>
            <person name="Pavan S."/>
            <person name="Mazzeo R."/>
            <person name="Moldovan C."/>
            <person name="Aiese Cigliano R."/>
            <person name="Del Cueto J."/>
            <person name="Ricciardi F."/>
            <person name="Lotti C."/>
            <person name="Ricciardi L."/>
            <person name="Dicenta F."/>
            <person name="Lopez-Marques R.L."/>
            <person name="Lindberg Moller B."/>
        </authorList>
    </citation>
    <scope>NUCLEOTIDE SEQUENCE</scope>
</reference>
<accession>A0A4Y1QSZ7</accession>
<sequence>MNRSPEYSEIANPRLGFRNRAINIIVIESSTRALVDPQEGPSRGPASTDYHQHARQLPHEFLVSNSCGASNADQVDYGLLNPASYGSRRAQGSTTGPFSTFCAFLLIRAIRSFVPDIRQVSDTHRTGVTPRDRLRRSTILSVLGPPLCPHGAHEQLPSGSPILGLLWPPTRLTSEFLRLRSQ</sequence>
<evidence type="ECO:0000313" key="1">
    <source>
        <dbReference type="EMBL" id="BBG94917.1"/>
    </source>
</evidence>
<proteinExistence type="predicted"/>
<gene>
    <name evidence="1" type="ORF">Prudu_003317</name>
</gene>
<name>A0A4Y1QSZ7_PRUDU</name>
<protein>
    <submittedName>
        <fullName evidence="1">Glutamate receptor 2.2</fullName>
    </submittedName>
</protein>
<organism evidence="1">
    <name type="scientific">Prunus dulcis</name>
    <name type="common">Almond</name>
    <name type="synonym">Amygdalus dulcis</name>
    <dbReference type="NCBI Taxonomy" id="3755"/>
    <lineage>
        <taxon>Eukaryota</taxon>
        <taxon>Viridiplantae</taxon>
        <taxon>Streptophyta</taxon>
        <taxon>Embryophyta</taxon>
        <taxon>Tracheophyta</taxon>
        <taxon>Spermatophyta</taxon>
        <taxon>Magnoliopsida</taxon>
        <taxon>eudicotyledons</taxon>
        <taxon>Gunneridae</taxon>
        <taxon>Pentapetalae</taxon>
        <taxon>rosids</taxon>
        <taxon>fabids</taxon>
        <taxon>Rosales</taxon>
        <taxon>Rosaceae</taxon>
        <taxon>Amygdaloideae</taxon>
        <taxon>Amygdaleae</taxon>
        <taxon>Prunus</taxon>
    </lineage>
</organism>
<dbReference type="AlphaFoldDB" id="A0A4Y1QSZ7"/>
<dbReference type="EMBL" id="AP019297">
    <property type="protein sequence ID" value="BBG94917.1"/>
    <property type="molecule type" value="Genomic_DNA"/>
</dbReference>